<dbReference type="AlphaFoldDB" id="A0A8B8UUE7"/>
<feature type="domain" description="PCI" evidence="2">
    <location>
        <begin position="252"/>
        <end position="438"/>
    </location>
</feature>
<evidence type="ECO:0000256" key="1">
    <source>
        <dbReference type="ARBA" id="ARBA00025771"/>
    </source>
</evidence>
<dbReference type="GO" id="GO:0003723">
    <property type="term" value="F:RNA binding"/>
    <property type="evidence" value="ECO:0007669"/>
    <property type="project" value="InterPro"/>
</dbReference>
<dbReference type="RefSeq" id="XP_033767343.1">
    <property type="nucleotide sequence ID" value="XM_033911452.1"/>
</dbReference>
<dbReference type="Pfam" id="PF01399">
    <property type="entry name" value="PCI"/>
    <property type="match status" value="1"/>
</dbReference>
<dbReference type="GeneID" id="54631672"/>
<dbReference type="InterPro" id="IPR000717">
    <property type="entry name" value="PCI_dom"/>
</dbReference>
<organism evidence="3">
    <name type="scientific">Saccharomyces paradoxus</name>
    <name type="common">Yeast</name>
    <name type="synonym">Saccharomyces douglasii</name>
    <dbReference type="NCBI Taxonomy" id="27291"/>
    <lineage>
        <taxon>Eukaryota</taxon>
        <taxon>Fungi</taxon>
        <taxon>Dikarya</taxon>
        <taxon>Ascomycota</taxon>
        <taxon>Saccharomycotina</taxon>
        <taxon>Saccharomycetes</taxon>
        <taxon>Saccharomycetales</taxon>
        <taxon>Saccharomycetaceae</taxon>
        <taxon>Saccharomyces</taxon>
    </lineage>
</organism>
<protein>
    <recommendedName>
        <fullName evidence="2">PCI domain-containing protein</fullName>
    </recommendedName>
</protein>
<reference evidence="3" key="1">
    <citation type="journal article" date="2017" name="Nat. Genet.">
        <title>Contrasting evolutionary genome dynamics between domesticated and wild yeasts.</title>
        <authorList>
            <person name="Yue J.X."/>
            <person name="Li J."/>
            <person name="Aigrain L."/>
            <person name="Hallin J."/>
            <person name="Persson K."/>
            <person name="Oliver K."/>
            <person name="Bergstrom A."/>
            <person name="Coupland P."/>
            <person name="Warringer J."/>
            <person name="Lagomarsino M.C."/>
            <person name="Fischer G."/>
            <person name="Durbin R."/>
            <person name="Liti G."/>
        </authorList>
    </citation>
    <scope>NUCLEOTIDE SEQUENCE</scope>
    <source>
        <strain evidence="3">CBS432</strain>
    </source>
</reference>
<evidence type="ECO:0000259" key="2">
    <source>
        <dbReference type="PROSITE" id="PS50250"/>
    </source>
</evidence>
<dbReference type="VEuPathDB" id="FungiDB:SPAR_J02630"/>
<reference evidence="3" key="2">
    <citation type="submission" date="2020-01" db="EMBL/GenBank/DDBJ databases">
        <title>Population-level Yeast Reference Genomes.</title>
        <authorList>
            <person name="Yue J.-X."/>
        </authorList>
    </citation>
    <scope>NUCLEOTIDE SEQUENCE</scope>
    <source>
        <strain evidence="3">CBS432</strain>
    </source>
</reference>
<dbReference type="OrthoDB" id="10252687at2759"/>
<reference evidence="3" key="4">
    <citation type="submission" date="2025-08" db="UniProtKB">
        <authorList>
            <consortium name="RefSeq"/>
        </authorList>
    </citation>
    <scope>IDENTIFICATION</scope>
    <source>
        <strain evidence="3">CBS432</strain>
    </source>
</reference>
<dbReference type="SMART" id="SM00753">
    <property type="entry name" value="PAM"/>
    <property type="match status" value="1"/>
</dbReference>
<dbReference type="PROSITE" id="PS50250">
    <property type="entry name" value="PCI"/>
    <property type="match status" value="1"/>
</dbReference>
<accession>A0A8B8UUE7</accession>
<dbReference type="GO" id="GO:0003690">
    <property type="term" value="F:double-stranded DNA binding"/>
    <property type="evidence" value="ECO:0007669"/>
    <property type="project" value="InterPro"/>
</dbReference>
<dbReference type="PANTHER" id="PTHR12732">
    <property type="entry name" value="UNCHARACTERIZED PROTEASOME COMPONENT REGION PCI-CONTAINING"/>
    <property type="match status" value="1"/>
</dbReference>
<evidence type="ECO:0000313" key="3">
    <source>
        <dbReference type="RefSeq" id="XP_033767343.1"/>
    </source>
</evidence>
<dbReference type="Gene3D" id="1.10.10.10">
    <property type="entry name" value="Winged helix-like DNA-binding domain superfamily/Winged helix DNA-binding domain"/>
    <property type="match status" value="1"/>
</dbReference>
<dbReference type="KEGG" id="spao:SPAR_J02630"/>
<dbReference type="PANTHER" id="PTHR12732:SF0">
    <property type="entry name" value="PCI DOMAIN-CONTAINING PROTEIN 2"/>
    <property type="match status" value="1"/>
</dbReference>
<dbReference type="InterPro" id="IPR045114">
    <property type="entry name" value="Csn12-like"/>
</dbReference>
<proteinExistence type="inferred from homology"/>
<reference evidence="3" key="3">
    <citation type="submission" date="2025-07" db="EMBL/GenBank/DDBJ databases">
        <authorList>
            <consortium name="NCBI Genome Project"/>
        </authorList>
    </citation>
    <scope>NUCLEOTIDE SEQUENCE</scope>
    <source>
        <strain evidence="3">CBS432</strain>
    </source>
</reference>
<gene>
    <name evidence="3" type="ORF">SPAR_J02630</name>
</gene>
<dbReference type="InterPro" id="IPR036388">
    <property type="entry name" value="WH-like_DNA-bd_sf"/>
</dbReference>
<sequence length="443" mass="51825">MPEESLHGNRKVQQRLIQPTMDVDIGCYFKEKRYDDKLLDFIRYDIKTPKKTKYTLQRSSGTDEESVRLQRFYQLGIDLKLKYFKRRSLKKQGRIKNATEELLQLANEQLKLFNRIVERETSWIIYPLWVMAKQLILLANESRELNKESIEGCGRTIHRSFTICLNDRNPRLNENKKVGCYMFANLEFSIYHLLKNKDMIKNLVKVLESRVNALDIPPLNKSLAMEHKSQVVLYNYYLGQYYGCLENDHERGFFHLNEALLQCPMLYVESTGKFVLQSQMEKIMILLIPLALLTKRLYPNWDHPVIVGIIARSKRLSQVYPALVRSVITGNLPLYDATAANHERFFLKQGLHVVVTLLREVVFTRLVQRCWQWGNDRKSIMPLKILLAIQQHHSSVNEDEEEQLNALECRLASAIASGLLRAYLSHSNRCIVLSRKDPFPHSK</sequence>
<comment type="similarity">
    <text evidence="1">Belongs to the CSN12 family.</text>
</comment>
<name>A0A8B8UUE7_SACPA</name>